<evidence type="ECO:0000256" key="5">
    <source>
        <dbReference type="ARBA" id="ARBA00022989"/>
    </source>
</evidence>
<dbReference type="PROSITE" id="PS00221">
    <property type="entry name" value="MIP"/>
    <property type="match status" value="1"/>
</dbReference>
<evidence type="ECO:0000313" key="9">
    <source>
        <dbReference type="EMBL" id="SMY23650.1"/>
    </source>
</evidence>
<feature type="transmembrane region" description="Helical" evidence="8">
    <location>
        <begin position="194"/>
        <end position="216"/>
    </location>
</feature>
<evidence type="ECO:0000256" key="2">
    <source>
        <dbReference type="ARBA" id="ARBA00006175"/>
    </source>
</evidence>
<organism evidence="9 10">
    <name type="scientific">Zymoseptoria tritici ST99CH_1A5</name>
    <dbReference type="NCBI Taxonomy" id="1276529"/>
    <lineage>
        <taxon>Eukaryota</taxon>
        <taxon>Fungi</taxon>
        <taxon>Dikarya</taxon>
        <taxon>Ascomycota</taxon>
        <taxon>Pezizomycotina</taxon>
        <taxon>Dothideomycetes</taxon>
        <taxon>Dothideomycetidae</taxon>
        <taxon>Mycosphaerellales</taxon>
        <taxon>Mycosphaerellaceae</taxon>
        <taxon>Zymoseptoria</taxon>
    </lineage>
</organism>
<evidence type="ECO:0000256" key="1">
    <source>
        <dbReference type="ARBA" id="ARBA00004141"/>
    </source>
</evidence>
<dbReference type="PANTHER" id="PTHR43829:SF14">
    <property type="entry name" value="AQUAPORIN 3"/>
    <property type="match status" value="1"/>
</dbReference>
<keyword evidence="6 8" id="KW-0472">Membrane</keyword>
<dbReference type="InterPro" id="IPR000425">
    <property type="entry name" value="MIP"/>
</dbReference>
<evidence type="ECO:0000256" key="6">
    <source>
        <dbReference type="ARBA" id="ARBA00023136"/>
    </source>
</evidence>
<feature type="transmembrane region" description="Helical" evidence="8">
    <location>
        <begin position="84"/>
        <end position="104"/>
    </location>
</feature>
<sequence length="349" mass="38419">MADGSRIERLHTHDLELGATEVLQKHVSRHVVAEKRVSQRKLDFERSRPRWLRECIAEATGVFFYVFPGIAAITAFTINKEDAAFGSLFSVGMAFAFGIAFAIITCGPTSGGHFNPAVTISLAIYQGFPWKKVPYYIFSQVFGSFMAGLLLMGMYHEQIQSYTAGLLADGGREVMNGGPASFLVSFPTEDQQNLGYLFLIEFFVCSYLGIVIWAVLDPANPFVSPAGAPFVIGLAYATMVWAFADITIGTNMARDLGARLVALIFYGREAFTYRSYSWIPILVNIPATVLAASFYELIMRDSLQVIGKGAALHEDGEEGLTRHLTSTGMIRATGDVYFSNESDDSKRKN</sequence>
<feature type="transmembrane region" description="Helical" evidence="8">
    <location>
        <begin position="134"/>
        <end position="155"/>
    </location>
</feature>
<evidence type="ECO:0000313" key="10">
    <source>
        <dbReference type="Proteomes" id="UP000215453"/>
    </source>
</evidence>
<accession>A0A1Y6LJR8</accession>
<dbReference type="GO" id="GO:0015254">
    <property type="term" value="F:glycerol channel activity"/>
    <property type="evidence" value="ECO:0007669"/>
    <property type="project" value="TreeGrafter"/>
</dbReference>
<dbReference type="InterPro" id="IPR022357">
    <property type="entry name" value="MIP_CS"/>
</dbReference>
<keyword evidence="4 7" id="KW-0812">Transmembrane</keyword>
<dbReference type="Proteomes" id="UP000215453">
    <property type="component" value="Chromosome 4"/>
</dbReference>
<protein>
    <recommendedName>
        <fullName evidence="11">Aquaporin-like protein</fullName>
    </recommendedName>
</protein>
<dbReference type="InterPro" id="IPR050363">
    <property type="entry name" value="MIP/Aquaporin"/>
</dbReference>
<proteinExistence type="inferred from homology"/>
<evidence type="ECO:0000256" key="8">
    <source>
        <dbReference type="SAM" id="Phobius"/>
    </source>
</evidence>
<evidence type="ECO:0008006" key="11">
    <source>
        <dbReference type="Google" id="ProtNLM"/>
    </source>
</evidence>
<feature type="transmembrane region" description="Helical" evidence="8">
    <location>
        <begin position="279"/>
        <end position="298"/>
    </location>
</feature>
<dbReference type="AlphaFoldDB" id="A0A1Y6LJR8"/>
<feature type="transmembrane region" description="Helical" evidence="8">
    <location>
        <begin position="222"/>
        <end position="244"/>
    </location>
</feature>
<reference evidence="9 10" key="1">
    <citation type="submission" date="2016-10" db="EMBL/GenBank/DDBJ databases">
        <authorList>
            <person name="Varghese N."/>
        </authorList>
    </citation>
    <scope>NUCLEOTIDE SEQUENCE [LARGE SCALE GENOMIC DNA]</scope>
</reference>
<gene>
    <name evidence="9" type="ORF">ZT1A5_G5090</name>
</gene>
<dbReference type="GO" id="GO:0015250">
    <property type="term" value="F:water channel activity"/>
    <property type="evidence" value="ECO:0007669"/>
    <property type="project" value="TreeGrafter"/>
</dbReference>
<evidence type="ECO:0000256" key="4">
    <source>
        <dbReference type="ARBA" id="ARBA00022692"/>
    </source>
</evidence>
<comment type="subcellular location">
    <subcellularLocation>
        <location evidence="1">Membrane</location>
        <topology evidence="1">Multi-pass membrane protein</topology>
    </subcellularLocation>
</comment>
<name>A0A1Y6LJR8_ZYMTR</name>
<dbReference type="PRINTS" id="PR00783">
    <property type="entry name" value="MINTRINSICP"/>
</dbReference>
<dbReference type="PANTHER" id="PTHR43829">
    <property type="entry name" value="AQUAPORIN OR AQUAGLYCEROPORIN RELATED"/>
    <property type="match status" value="1"/>
</dbReference>
<keyword evidence="3 7" id="KW-0813">Transport</keyword>
<dbReference type="InterPro" id="IPR023271">
    <property type="entry name" value="Aquaporin-like"/>
</dbReference>
<evidence type="ECO:0000256" key="7">
    <source>
        <dbReference type="RuleBase" id="RU000477"/>
    </source>
</evidence>
<evidence type="ECO:0000256" key="3">
    <source>
        <dbReference type="ARBA" id="ARBA00022448"/>
    </source>
</evidence>
<dbReference type="EMBL" id="LT882679">
    <property type="protein sequence ID" value="SMY23650.1"/>
    <property type="molecule type" value="Genomic_DNA"/>
</dbReference>
<dbReference type="Gene3D" id="1.20.1080.10">
    <property type="entry name" value="Glycerol uptake facilitator protein"/>
    <property type="match status" value="1"/>
</dbReference>
<dbReference type="Pfam" id="PF00230">
    <property type="entry name" value="MIP"/>
    <property type="match status" value="1"/>
</dbReference>
<dbReference type="SUPFAM" id="SSF81338">
    <property type="entry name" value="Aquaporin-like"/>
    <property type="match status" value="1"/>
</dbReference>
<comment type="similarity">
    <text evidence="2 7">Belongs to the MIP/aquaporin (TC 1.A.8) family.</text>
</comment>
<feature type="transmembrane region" description="Helical" evidence="8">
    <location>
        <begin position="55"/>
        <end position="78"/>
    </location>
</feature>
<keyword evidence="5 8" id="KW-1133">Transmembrane helix</keyword>
<dbReference type="GO" id="GO:0005886">
    <property type="term" value="C:plasma membrane"/>
    <property type="evidence" value="ECO:0007669"/>
    <property type="project" value="TreeGrafter"/>
</dbReference>